<sequence length="216" mass="23203">MILSVLPARRYSAGRPANPAKAVAALTPAIPERFVRALDCFEAVLDAVPADRWFSPSPCEGWSAIDVAGHVTAGLIVVELRAAGRPLPQDDPDWREVAGGDPVASWRATRARMAAALTPEALARRILLGFGQRVALSEWLDGYPQELLVHSWDLAEATGQRVVFDPDLARHALEKARSLASRGREAGFVGPERGVPDGADDQARLLALYGRTPLSG</sequence>
<feature type="domain" description="Mycothiol-dependent maleylpyruvate isomerase metal-binding" evidence="1">
    <location>
        <begin position="38"/>
        <end position="155"/>
    </location>
</feature>
<dbReference type="EMBL" id="VSRQ01000007">
    <property type="protein sequence ID" value="TYK45008.1"/>
    <property type="molecule type" value="Genomic_DNA"/>
</dbReference>
<dbReference type="Proteomes" id="UP000323505">
    <property type="component" value="Unassembled WGS sequence"/>
</dbReference>
<dbReference type="GO" id="GO:0046872">
    <property type="term" value="F:metal ion binding"/>
    <property type="evidence" value="ECO:0007669"/>
    <property type="project" value="InterPro"/>
</dbReference>
<evidence type="ECO:0000313" key="2">
    <source>
        <dbReference type="EMBL" id="TYK45008.1"/>
    </source>
</evidence>
<dbReference type="NCBIfam" id="TIGR03083">
    <property type="entry name" value="maleylpyruvate isomerase family mycothiol-dependent enzyme"/>
    <property type="match status" value="1"/>
</dbReference>
<gene>
    <name evidence="2" type="ORF">FXF68_30410</name>
</gene>
<comment type="caution">
    <text evidence="2">The sequence shown here is derived from an EMBL/GenBank/DDBJ whole genome shotgun (WGS) entry which is preliminary data.</text>
</comment>
<dbReference type="SUPFAM" id="SSF109854">
    <property type="entry name" value="DinB/YfiT-like putative metalloenzymes"/>
    <property type="match status" value="1"/>
</dbReference>
<proteinExistence type="predicted"/>
<dbReference type="Gene3D" id="1.20.120.450">
    <property type="entry name" value="dinb family like domain"/>
    <property type="match status" value="1"/>
</dbReference>
<dbReference type="InterPro" id="IPR017520">
    <property type="entry name" value="CHP03086"/>
</dbReference>
<accession>A0A5D3FAN5</accession>
<dbReference type="NCBIfam" id="TIGR03086">
    <property type="entry name" value="TIGR03086 family metal-binding protein"/>
    <property type="match status" value="1"/>
</dbReference>
<dbReference type="InterPro" id="IPR017517">
    <property type="entry name" value="Maleyloyr_isom"/>
</dbReference>
<evidence type="ECO:0000313" key="3">
    <source>
        <dbReference type="Proteomes" id="UP000323505"/>
    </source>
</evidence>
<dbReference type="InterPro" id="IPR024344">
    <property type="entry name" value="MDMPI_metal-binding"/>
</dbReference>
<dbReference type="InterPro" id="IPR034660">
    <property type="entry name" value="DinB/YfiT-like"/>
</dbReference>
<name>A0A5D3FAN5_9ACTN</name>
<protein>
    <submittedName>
        <fullName evidence="2">TIGR03086 family protein</fullName>
    </submittedName>
</protein>
<reference evidence="2 3" key="1">
    <citation type="submission" date="2019-08" db="EMBL/GenBank/DDBJ databases">
        <title>Actinomadura sp. nov. CYP1-5 isolated from mountain soil.</title>
        <authorList>
            <person name="Songsumanus A."/>
            <person name="Kuncharoen N."/>
            <person name="Kudo T."/>
            <person name="Yuki M."/>
            <person name="Igarashi Y."/>
            <person name="Tanasupawat S."/>
        </authorList>
    </citation>
    <scope>NUCLEOTIDE SEQUENCE [LARGE SCALE GENOMIC DNA]</scope>
    <source>
        <strain evidence="2 3">CYP1-5</strain>
    </source>
</reference>
<keyword evidence="3" id="KW-1185">Reference proteome</keyword>
<dbReference type="Pfam" id="PF11716">
    <property type="entry name" value="MDMPI_N"/>
    <property type="match status" value="1"/>
</dbReference>
<evidence type="ECO:0000259" key="1">
    <source>
        <dbReference type="Pfam" id="PF11716"/>
    </source>
</evidence>
<dbReference type="AlphaFoldDB" id="A0A5D3FAN5"/>
<organism evidence="2 3">
    <name type="scientific">Actinomadura decatromicini</name>
    <dbReference type="NCBI Taxonomy" id="2604572"/>
    <lineage>
        <taxon>Bacteria</taxon>
        <taxon>Bacillati</taxon>
        <taxon>Actinomycetota</taxon>
        <taxon>Actinomycetes</taxon>
        <taxon>Streptosporangiales</taxon>
        <taxon>Thermomonosporaceae</taxon>
        <taxon>Actinomadura</taxon>
    </lineage>
</organism>